<name>A0A0E9XLU4_ANGAN</name>
<reference evidence="1" key="1">
    <citation type="submission" date="2014-11" db="EMBL/GenBank/DDBJ databases">
        <authorList>
            <person name="Amaro Gonzalez C."/>
        </authorList>
    </citation>
    <scope>NUCLEOTIDE SEQUENCE</scope>
</reference>
<organism evidence="1">
    <name type="scientific">Anguilla anguilla</name>
    <name type="common">European freshwater eel</name>
    <name type="synonym">Muraena anguilla</name>
    <dbReference type="NCBI Taxonomy" id="7936"/>
    <lineage>
        <taxon>Eukaryota</taxon>
        <taxon>Metazoa</taxon>
        <taxon>Chordata</taxon>
        <taxon>Craniata</taxon>
        <taxon>Vertebrata</taxon>
        <taxon>Euteleostomi</taxon>
        <taxon>Actinopterygii</taxon>
        <taxon>Neopterygii</taxon>
        <taxon>Teleostei</taxon>
        <taxon>Anguilliformes</taxon>
        <taxon>Anguillidae</taxon>
        <taxon>Anguilla</taxon>
    </lineage>
</organism>
<evidence type="ECO:0000313" key="1">
    <source>
        <dbReference type="EMBL" id="JAI03377.1"/>
    </source>
</evidence>
<dbReference type="EMBL" id="GBXM01005201">
    <property type="protein sequence ID" value="JAI03377.1"/>
    <property type="molecule type" value="Transcribed_RNA"/>
</dbReference>
<accession>A0A0E9XLU4</accession>
<protein>
    <submittedName>
        <fullName evidence="1">Uncharacterized protein</fullName>
    </submittedName>
</protein>
<proteinExistence type="predicted"/>
<sequence>MEFNGGSHRCTHRATRFQC</sequence>
<dbReference type="AlphaFoldDB" id="A0A0E9XLU4"/>
<reference evidence="1" key="2">
    <citation type="journal article" date="2015" name="Fish Shellfish Immunol.">
        <title>Early steps in the European eel (Anguilla anguilla)-Vibrio vulnificus interaction in the gills: Role of the RtxA13 toxin.</title>
        <authorList>
            <person name="Callol A."/>
            <person name="Pajuelo D."/>
            <person name="Ebbesson L."/>
            <person name="Teles M."/>
            <person name="MacKenzie S."/>
            <person name="Amaro C."/>
        </authorList>
    </citation>
    <scope>NUCLEOTIDE SEQUENCE</scope>
</reference>